<organism evidence="1 2">
    <name type="scientific">Fraxinus pennsylvanica</name>
    <dbReference type="NCBI Taxonomy" id="56036"/>
    <lineage>
        <taxon>Eukaryota</taxon>
        <taxon>Viridiplantae</taxon>
        <taxon>Streptophyta</taxon>
        <taxon>Embryophyta</taxon>
        <taxon>Tracheophyta</taxon>
        <taxon>Spermatophyta</taxon>
        <taxon>Magnoliopsida</taxon>
        <taxon>eudicotyledons</taxon>
        <taxon>Gunneridae</taxon>
        <taxon>Pentapetalae</taxon>
        <taxon>asterids</taxon>
        <taxon>lamiids</taxon>
        <taxon>Lamiales</taxon>
        <taxon>Oleaceae</taxon>
        <taxon>Oleeae</taxon>
        <taxon>Fraxinus</taxon>
    </lineage>
</organism>
<dbReference type="EMBL" id="OU503044">
    <property type="protein sequence ID" value="CAI9767203.1"/>
    <property type="molecule type" value="Genomic_DNA"/>
</dbReference>
<sequence>MGAGTWCCSCNEDVQWGRLDSGRDYYGKLTSYNSSMNNSKAPIWTLLWRKMKKEKKKNFNCSNSMRFTYDPYSYAQNFDQGLMWANPDELSRSFSARFAVPSRIFKKNDLMV</sequence>
<evidence type="ECO:0000313" key="1">
    <source>
        <dbReference type="EMBL" id="CAI9767203.1"/>
    </source>
</evidence>
<gene>
    <name evidence="1" type="ORF">FPE_LOCUS14633</name>
</gene>
<accession>A0AAD2DWD0</accession>
<dbReference type="AlphaFoldDB" id="A0AAD2DWD0"/>
<dbReference type="PANTHER" id="PTHR33168">
    <property type="entry name" value="STRESS INDUCED PROTEIN-RELATED"/>
    <property type="match status" value="1"/>
</dbReference>
<protein>
    <submittedName>
        <fullName evidence="1">Uncharacterized protein</fullName>
    </submittedName>
</protein>
<name>A0AAD2DWD0_9LAMI</name>
<keyword evidence="2" id="KW-1185">Reference proteome</keyword>
<evidence type="ECO:0000313" key="2">
    <source>
        <dbReference type="Proteomes" id="UP000834106"/>
    </source>
</evidence>
<proteinExistence type="predicted"/>
<dbReference type="Proteomes" id="UP000834106">
    <property type="component" value="Chromosome 9"/>
</dbReference>
<reference evidence="1" key="1">
    <citation type="submission" date="2023-05" db="EMBL/GenBank/DDBJ databases">
        <authorList>
            <person name="Huff M."/>
        </authorList>
    </citation>
    <scope>NUCLEOTIDE SEQUENCE</scope>
</reference>